<keyword evidence="4" id="KW-1185">Reference proteome</keyword>
<protein>
    <submittedName>
        <fullName evidence="3">Uncharacterized protein</fullName>
    </submittedName>
</protein>
<sequence length="243" mass="25622">MRFLISLLFAFIATAAAFPELHFLEARKHGNGTSNGGGKKNGTANSVNKQCRQMSKMVQLTELAANQTKLDALVSKGKLNATEVQVIKDKAANATTTLKTLQANTTLVDECNVIAANQQVKSQCSAMKKLAKTVALASNTTAMDAFVAKKKLNDTQVTKFKEQISKAQTKLQELQSNTTLTDLCAQQKSQKGADNSGSSTTGAAADSSSSTPKQATGAASALTLQTVPYIFVPALAGVFAFLL</sequence>
<feature type="chain" id="PRO_5008058245" evidence="2">
    <location>
        <begin position="18"/>
        <end position="243"/>
    </location>
</feature>
<feature type="compositionally biased region" description="Low complexity" evidence="1">
    <location>
        <begin position="192"/>
        <end position="211"/>
    </location>
</feature>
<proteinExistence type="predicted"/>
<accession>A0A177CGD6</accession>
<dbReference type="Proteomes" id="UP000077069">
    <property type="component" value="Unassembled WGS sequence"/>
</dbReference>
<dbReference type="RefSeq" id="XP_018036781.1">
    <property type="nucleotide sequence ID" value="XM_018178536.1"/>
</dbReference>
<dbReference type="InParanoid" id="A0A177CGD6"/>
<evidence type="ECO:0000256" key="2">
    <source>
        <dbReference type="SAM" id="SignalP"/>
    </source>
</evidence>
<evidence type="ECO:0000313" key="3">
    <source>
        <dbReference type="EMBL" id="OAG06416.1"/>
    </source>
</evidence>
<feature type="region of interest" description="Disordered" evidence="1">
    <location>
        <begin position="190"/>
        <end position="212"/>
    </location>
</feature>
<name>A0A177CGD6_9PLEO</name>
<evidence type="ECO:0000256" key="1">
    <source>
        <dbReference type="SAM" id="MobiDB-lite"/>
    </source>
</evidence>
<organism evidence="3 4">
    <name type="scientific">Paraphaeosphaeria sporulosa</name>
    <dbReference type="NCBI Taxonomy" id="1460663"/>
    <lineage>
        <taxon>Eukaryota</taxon>
        <taxon>Fungi</taxon>
        <taxon>Dikarya</taxon>
        <taxon>Ascomycota</taxon>
        <taxon>Pezizomycotina</taxon>
        <taxon>Dothideomycetes</taxon>
        <taxon>Pleosporomycetidae</taxon>
        <taxon>Pleosporales</taxon>
        <taxon>Massarineae</taxon>
        <taxon>Didymosphaeriaceae</taxon>
        <taxon>Paraphaeosphaeria</taxon>
    </lineage>
</organism>
<gene>
    <name evidence="3" type="ORF">CC84DRAFT_1164683</name>
</gene>
<dbReference type="GeneID" id="28762022"/>
<dbReference type="EMBL" id="KV441552">
    <property type="protein sequence ID" value="OAG06416.1"/>
    <property type="molecule type" value="Genomic_DNA"/>
</dbReference>
<keyword evidence="2" id="KW-0732">Signal</keyword>
<dbReference type="AlphaFoldDB" id="A0A177CGD6"/>
<feature type="signal peptide" evidence="2">
    <location>
        <begin position="1"/>
        <end position="17"/>
    </location>
</feature>
<evidence type="ECO:0000313" key="4">
    <source>
        <dbReference type="Proteomes" id="UP000077069"/>
    </source>
</evidence>
<reference evidence="3 4" key="1">
    <citation type="submission" date="2016-05" db="EMBL/GenBank/DDBJ databases">
        <title>Comparative analysis of secretome profiles of manganese(II)-oxidizing ascomycete fungi.</title>
        <authorList>
            <consortium name="DOE Joint Genome Institute"/>
            <person name="Zeiner C.A."/>
            <person name="Purvine S.O."/>
            <person name="Zink E.M."/>
            <person name="Wu S."/>
            <person name="Pasa-Tolic L."/>
            <person name="Chaput D.L."/>
            <person name="Haridas S."/>
            <person name="Grigoriev I.V."/>
            <person name="Santelli C.M."/>
            <person name="Hansel C.M."/>
        </authorList>
    </citation>
    <scope>NUCLEOTIDE SEQUENCE [LARGE SCALE GENOMIC DNA]</scope>
    <source>
        <strain evidence="3 4">AP3s5-JAC2a</strain>
    </source>
</reference>
<dbReference type="OrthoDB" id="5243723at2759"/>